<evidence type="ECO:0000313" key="4">
    <source>
        <dbReference type="EnsemblPlants" id="OPUNC04G22440.2"/>
    </source>
</evidence>
<evidence type="ECO:0000256" key="1">
    <source>
        <dbReference type="ARBA" id="ARBA00009861"/>
    </source>
</evidence>
<dbReference type="Gene3D" id="3.30.559.10">
    <property type="entry name" value="Chloramphenicol acetyltransferase-like domain"/>
    <property type="match status" value="2"/>
</dbReference>
<dbReference type="Proteomes" id="UP000026962">
    <property type="component" value="Chromosome 4"/>
</dbReference>
<dbReference type="AlphaFoldDB" id="A0A0E0KV18"/>
<dbReference type="Pfam" id="PF02458">
    <property type="entry name" value="Transferase"/>
    <property type="match status" value="1"/>
</dbReference>
<proteinExistence type="inferred from homology"/>
<dbReference type="PANTHER" id="PTHR31642:SF115">
    <property type="entry name" value="PROTEIN ECERIFERUM 26-LIKE"/>
    <property type="match status" value="1"/>
</dbReference>
<dbReference type="STRING" id="4537.A0A0E0KV18"/>
<keyword evidence="5" id="KW-1185">Reference proteome</keyword>
<comment type="similarity">
    <text evidence="1">Belongs to the plant acyltransferase family.</text>
</comment>
<dbReference type="Gramene" id="OPUNC04G22440.2">
    <property type="protein sequence ID" value="OPUNC04G22440.2"/>
    <property type="gene ID" value="OPUNC04G22440"/>
</dbReference>
<dbReference type="InterPro" id="IPR050317">
    <property type="entry name" value="Plant_Fungal_Acyltransferase"/>
</dbReference>
<evidence type="ECO:0000313" key="5">
    <source>
        <dbReference type="Proteomes" id="UP000026962"/>
    </source>
</evidence>
<keyword evidence="3" id="KW-0012">Acyltransferase</keyword>
<dbReference type="GO" id="GO:0050734">
    <property type="term" value="F:hydroxycinnamoyltransferase activity"/>
    <property type="evidence" value="ECO:0007669"/>
    <property type="project" value="UniProtKB-ARBA"/>
</dbReference>
<reference evidence="4" key="2">
    <citation type="submission" date="2018-05" db="EMBL/GenBank/DDBJ databases">
        <title>OpunRS2 (Oryza punctata Reference Sequence Version 2).</title>
        <authorList>
            <person name="Zhang J."/>
            <person name="Kudrna D."/>
            <person name="Lee S."/>
            <person name="Talag J."/>
            <person name="Welchert J."/>
            <person name="Wing R.A."/>
        </authorList>
    </citation>
    <scope>NUCLEOTIDE SEQUENCE [LARGE SCALE GENOMIC DNA]</scope>
</reference>
<protein>
    <recommendedName>
        <fullName evidence="6">Protein ECERIFERUM 26-like</fullName>
    </recommendedName>
</protein>
<accession>A0A0E0KV18</accession>
<name>A0A0E0KV18_ORYPU</name>
<evidence type="ECO:0008006" key="6">
    <source>
        <dbReference type="Google" id="ProtNLM"/>
    </source>
</evidence>
<reference evidence="4" key="1">
    <citation type="submission" date="2015-04" db="UniProtKB">
        <authorList>
            <consortium name="EnsemblPlants"/>
        </authorList>
    </citation>
    <scope>IDENTIFICATION</scope>
</reference>
<evidence type="ECO:0000256" key="3">
    <source>
        <dbReference type="ARBA" id="ARBA00023315"/>
    </source>
</evidence>
<dbReference type="InterPro" id="IPR023213">
    <property type="entry name" value="CAT-like_dom_sf"/>
</dbReference>
<dbReference type="PANTHER" id="PTHR31642">
    <property type="entry name" value="TRICHOTHECENE 3-O-ACETYLTRANSFERASE"/>
    <property type="match status" value="1"/>
</dbReference>
<keyword evidence="2" id="KW-0808">Transferase</keyword>
<dbReference type="EnsemblPlants" id="OPUNC04G22440.2">
    <property type="protein sequence ID" value="OPUNC04G22440.2"/>
    <property type="gene ID" value="OPUNC04G22440"/>
</dbReference>
<organism evidence="4">
    <name type="scientific">Oryza punctata</name>
    <name type="common">Red rice</name>
    <dbReference type="NCBI Taxonomy" id="4537"/>
    <lineage>
        <taxon>Eukaryota</taxon>
        <taxon>Viridiplantae</taxon>
        <taxon>Streptophyta</taxon>
        <taxon>Embryophyta</taxon>
        <taxon>Tracheophyta</taxon>
        <taxon>Spermatophyta</taxon>
        <taxon>Magnoliopsida</taxon>
        <taxon>Liliopsida</taxon>
        <taxon>Poales</taxon>
        <taxon>Poaceae</taxon>
        <taxon>BOP clade</taxon>
        <taxon>Oryzoideae</taxon>
        <taxon>Oryzeae</taxon>
        <taxon>Oryzinae</taxon>
        <taxon>Oryza</taxon>
    </lineage>
</organism>
<sequence>MVQGAHPSSVSPFTSQPTQLPPYLNPPNLCVYSSRSCIYPSPPRVCHTHTHTHKVFVQIPNTKPSAILAMVLEGQETPAAAVHGHRLSTVVPSSVTGEANYDLADADLAFKMHYLRGAYYYPAGDAVRGVTIKSLKDPMFPWLDAYFPVAGRIRRADAADGDAAAARRPYIKCNDCGVRIVEAKCDRALDDWLRDEFPDRLRQLCYDKVLGPELFFSPLLYVQVTSFKCGGMALGFSWAHLIGDVASATACFNMWAQILSGKKPAATILEPANKPLDSAPAAGAAPPRSVKPVGPIEDHWLVPAGRAMAWYSFHVTEPALQKLQSAAAGRHAAGTFELVSALLWQMVAKIRAASKEVTTVTVVRTDMSARSGKSLTNEQRVGYVVAGSSPAKTDVAELAAMLAKDQVVDETDAVAAFPGDVVVYGANLTFVDMEEVAPYELELKGQRPVHVEYGMDGVGEEGAVLVQPDAGGRGRVVTAVIPKDEVENLRAALGSTLLLQDA</sequence>
<dbReference type="eggNOG" id="ENOG502QQYP">
    <property type="taxonomic scope" value="Eukaryota"/>
</dbReference>
<evidence type="ECO:0000256" key="2">
    <source>
        <dbReference type="ARBA" id="ARBA00022679"/>
    </source>
</evidence>